<dbReference type="RefSeq" id="WP_301998043.1">
    <property type="nucleotide sequence ID" value="NZ_JAMJEV010000002.1"/>
</dbReference>
<organism evidence="1 2">
    <name type="scientific">Desulfosporosinus nitroreducens</name>
    <dbReference type="NCBI Taxonomy" id="2018668"/>
    <lineage>
        <taxon>Bacteria</taxon>
        <taxon>Bacillati</taxon>
        <taxon>Bacillota</taxon>
        <taxon>Clostridia</taxon>
        <taxon>Eubacteriales</taxon>
        <taxon>Desulfitobacteriaceae</taxon>
        <taxon>Desulfosporosinus</taxon>
    </lineage>
</organism>
<protein>
    <recommendedName>
        <fullName evidence="3">DUF3794 domain-containing protein</fullName>
    </recommendedName>
</protein>
<proteinExistence type="predicted"/>
<reference evidence="1" key="1">
    <citation type="submission" date="2022-05" db="EMBL/GenBank/DDBJ databases">
        <title>Expanded diversity of anoxic marine methylotrophy in a Black Sea sulfate reducing microorganism.</title>
        <authorList>
            <person name="Fischer P.Q."/>
            <person name="Stams A.J.M."/>
            <person name="Villanueva L."/>
            <person name="Sousa D.Z."/>
        </authorList>
    </citation>
    <scope>NUCLEOTIDE SEQUENCE</scope>
    <source>
        <strain evidence="1">P130</strain>
    </source>
</reference>
<dbReference type="Proteomes" id="UP001176021">
    <property type="component" value="Unassembled WGS sequence"/>
</dbReference>
<accession>A0ABT8QPL6</accession>
<dbReference type="InterPro" id="IPR054845">
    <property type="entry name" value="Exosporium_prot_C"/>
</dbReference>
<evidence type="ECO:0000313" key="1">
    <source>
        <dbReference type="EMBL" id="MDO0821866.1"/>
    </source>
</evidence>
<sequence>MSNIYQCSKWCPTSPFVPAWAQTTPTTVCPQPVQPVMPNPAFPSTASLSQCTPLQVIQPTPTTVLVTVSIPAEAIITLPAKALEIKQIKKRLKITQSRFFNFPPTVPGVPLDTPKLFLGGFVRKDIQFSQAIRQTATTVEGTINDFVIDVPWSCVVDLGSALVLPPTLFGQQQEYEFLSTTTLPAGFSTKDKLIAGDLSEFNMVSTEFLNRLPTVTLVFSQINEMDETLDRVALQGGPFEEGQFKIIQEKMIIVAQILLTFPPVITPLATDC</sequence>
<evidence type="ECO:0000313" key="2">
    <source>
        <dbReference type="Proteomes" id="UP001176021"/>
    </source>
</evidence>
<name>A0ABT8QPL6_9FIRM</name>
<comment type="caution">
    <text evidence="1">The sequence shown here is derived from an EMBL/GenBank/DDBJ whole genome shotgun (WGS) entry which is preliminary data.</text>
</comment>
<gene>
    <name evidence="1" type="ORF">M8H41_03195</name>
</gene>
<dbReference type="EMBL" id="JAMJEV010000002">
    <property type="protein sequence ID" value="MDO0821866.1"/>
    <property type="molecule type" value="Genomic_DNA"/>
</dbReference>
<evidence type="ECO:0008006" key="3">
    <source>
        <dbReference type="Google" id="ProtNLM"/>
    </source>
</evidence>
<dbReference type="NCBIfam" id="NF045794">
    <property type="entry name" value="CsxC_fam"/>
    <property type="match status" value="1"/>
</dbReference>
<keyword evidence="2" id="KW-1185">Reference proteome</keyword>